<keyword evidence="2" id="KW-0479">Metal-binding</keyword>
<dbReference type="InterPro" id="IPR050231">
    <property type="entry name" value="Iron_ascorbate_oxido_reductase"/>
</dbReference>
<organism evidence="4 5">
    <name type="scientific">Penicillium subrubescens</name>
    <dbReference type="NCBI Taxonomy" id="1316194"/>
    <lineage>
        <taxon>Eukaryota</taxon>
        <taxon>Fungi</taxon>
        <taxon>Dikarya</taxon>
        <taxon>Ascomycota</taxon>
        <taxon>Pezizomycotina</taxon>
        <taxon>Eurotiomycetes</taxon>
        <taxon>Eurotiomycetidae</taxon>
        <taxon>Eurotiales</taxon>
        <taxon>Aspergillaceae</taxon>
        <taxon>Penicillium</taxon>
    </lineage>
</organism>
<dbReference type="InterPro" id="IPR005123">
    <property type="entry name" value="Oxoglu/Fe-dep_dioxygenase_dom"/>
</dbReference>
<accession>A0A1Q5U8U5</accession>
<protein>
    <submittedName>
        <fullName evidence="4">Flavanone 3-dioxygenase</fullName>
    </submittedName>
</protein>
<dbReference type="Pfam" id="PF03171">
    <property type="entry name" value="2OG-FeII_Oxy"/>
    <property type="match status" value="1"/>
</dbReference>
<dbReference type="PANTHER" id="PTHR47990">
    <property type="entry name" value="2-OXOGLUTARATE (2OG) AND FE(II)-DEPENDENT OXYGENASE SUPERFAMILY PROTEIN-RELATED"/>
    <property type="match status" value="1"/>
</dbReference>
<dbReference type="PROSITE" id="PS51471">
    <property type="entry name" value="FE2OG_OXY"/>
    <property type="match status" value="1"/>
</dbReference>
<dbReference type="STRING" id="1316194.A0A1Q5U8U5"/>
<comment type="caution">
    <text evidence="4">The sequence shown here is derived from an EMBL/GenBank/DDBJ whole genome shotgun (WGS) entry which is preliminary data.</text>
</comment>
<dbReference type="GO" id="GO:0044283">
    <property type="term" value="P:small molecule biosynthetic process"/>
    <property type="evidence" value="ECO:0007669"/>
    <property type="project" value="UniProtKB-ARBA"/>
</dbReference>
<evidence type="ECO:0000259" key="3">
    <source>
        <dbReference type="PROSITE" id="PS51471"/>
    </source>
</evidence>
<sequence length="341" mass="38721">MPVTTPPRKNYCYNGVEEPVCELQTINFSRLLSQEQVEVEKLLQCCKNAGFFYLDLEGKRILDDHQELLTLMHRFFGSPLEQKNEILSDPSVEHGYEPVGNHAGVVNGTKDGYEILQVAPREIEKRNPKLHSILDNEKDIATLYNFIADSNFITKTILSCLSTALGREGMARFETTHSNEKPSKSALAMMRYLPGDLKSSKKIGHLKHTDIGSLTLLFSEQWGLQILPPRSDTWEFVEPKKGYAVVNVGDSLHFASDQEELFSCIHRVVPVDNKSDRYSVAFFLRPADDAEFVDHLGRRITAGKWHEEKFNVFEAEDAEQKMNAILVGGMKDRSMKRQSVL</sequence>
<keyword evidence="4" id="KW-0223">Dioxygenase</keyword>
<dbReference type="GO" id="GO:0051213">
    <property type="term" value="F:dioxygenase activity"/>
    <property type="evidence" value="ECO:0007669"/>
    <property type="project" value="UniProtKB-KW"/>
</dbReference>
<evidence type="ECO:0000313" key="5">
    <source>
        <dbReference type="Proteomes" id="UP000186955"/>
    </source>
</evidence>
<dbReference type="EMBL" id="MNBE01000560">
    <property type="protein sequence ID" value="OKP08911.1"/>
    <property type="molecule type" value="Genomic_DNA"/>
</dbReference>
<evidence type="ECO:0000256" key="2">
    <source>
        <dbReference type="RuleBase" id="RU003682"/>
    </source>
</evidence>
<name>A0A1Q5U8U5_9EURO</name>
<keyword evidence="2" id="KW-0560">Oxidoreductase</keyword>
<evidence type="ECO:0000313" key="4">
    <source>
        <dbReference type="EMBL" id="OKP08911.1"/>
    </source>
</evidence>
<dbReference type="GO" id="GO:0046872">
    <property type="term" value="F:metal ion binding"/>
    <property type="evidence" value="ECO:0007669"/>
    <property type="project" value="UniProtKB-KW"/>
</dbReference>
<dbReference type="InterPro" id="IPR026992">
    <property type="entry name" value="DIOX_N"/>
</dbReference>
<reference evidence="4 5" key="1">
    <citation type="submission" date="2016-10" db="EMBL/GenBank/DDBJ databases">
        <title>Genome sequence of the ascomycete fungus Penicillium subrubescens.</title>
        <authorList>
            <person name="De Vries R.P."/>
            <person name="Peng M."/>
            <person name="Dilokpimol A."/>
            <person name="Hilden K."/>
            <person name="Makela M.R."/>
            <person name="Grigoriev I."/>
            <person name="Riley R."/>
            <person name="Granchi Z."/>
        </authorList>
    </citation>
    <scope>NUCLEOTIDE SEQUENCE [LARGE SCALE GENOMIC DNA]</scope>
    <source>
        <strain evidence="4 5">CBS 132785</strain>
    </source>
</reference>
<dbReference type="Gene3D" id="2.60.120.330">
    <property type="entry name" value="B-lactam Antibiotic, Isopenicillin N Synthase, Chain"/>
    <property type="match status" value="1"/>
</dbReference>
<dbReference type="AlphaFoldDB" id="A0A1Q5U8U5"/>
<dbReference type="InterPro" id="IPR027443">
    <property type="entry name" value="IPNS-like_sf"/>
</dbReference>
<feature type="domain" description="Fe2OG dioxygenase" evidence="3">
    <location>
        <begin position="182"/>
        <end position="286"/>
    </location>
</feature>
<gene>
    <name evidence="4" type="ORF">PENSUB_5492</name>
</gene>
<dbReference type="SUPFAM" id="SSF51197">
    <property type="entry name" value="Clavaminate synthase-like"/>
    <property type="match status" value="1"/>
</dbReference>
<dbReference type="Proteomes" id="UP000186955">
    <property type="component" value="Unassembled WGS sequence"/>
</dbReference>
<keyword evidence="2" id="KW-0408">Iron</keyword>
<keyword evidence="5" id="KW-1185">Reference proteome</keyword>
<dbReference type="Pfam" id="PF14226">
    <property type="entry name" value="DIOX_N"/>
    <property type="match status" value="1"/>
</dbReference>
<dbReference type="InterPro" id="IPR044861">
    <property type="entry name" value="IPNS-like_FE2OG_OXY"/>
</dbReference>
<evidence type="ECO:0000256" key="1">
    <source>
        <dbReference type="ARBA" id="ARBA00008056"/>
    </source>
</evidence>
<proteinExistence type="inferred from homology"/>
<comment type="similarity">
    <text evidence="1 2">Belongs to the iron/ascorbate-dependent oxidoreductase family.</text>
</comment>